<dbReference type="InterPro" id="IPR014014">
    <property type="entry name" value="RNA_helicase_DEAD_Q_motif"/>
</dbReference>
<feature type="domain" description="DEAD-box RNA helicase Q" evidence="11">
    <location>
        <begin position="1"/>
        <end position="29"/>
    </location>
</feature>
<evidence type="ECO:0000256" key="2">
    <source>
        <dbReference type="ARBA" id="ARBA00022801"/>
    </source>
</evidence>
<dbReference type="Pfam" id="PF00270">
    <property type="entry name" value="DEAD"/>
    <property type="match status" value="1"/>
</dbReference>
<dbReference type="InterPro" id="IPR050079">
    <property type="entry name" value="DEAD_box_RNA_helicase"/>
</dbReference>
<feature type="short sequence motif" description="Q motif" evidence="6">
    <location>
        <begin position="1"/>
        <end position="29"/>
    </location>
</feature>
<dbReference type="InterPro" id="IPR014001">
    <property type="entry name" value="Helicase_ATP-bd"/>
</dbReference>
<keyword evidence="4 7" id="KW-0067">ATP-binding</keyword>
<evidence type="ECO:0000256" key="6">
    <source>
        <dbReference type="PROSITE-ProRule" id="PRU00552"/>
    </source>
</evidence>
<evidence type="ECO:0000259" key="10">
    <source>
        <dbReference type="PROSITE" id="PS51194"/>
    </source>
</evidence>
<dbReference type="PROSITE" id="PS00039">
    <property type="entry name" value="DEAD_ATP_HELICASE"/>
    <property type="match status" value="1"/>
</dbReference>
<dbReference type="CDD" id="cd18787">
    <property type="entry name" value="SF2_C_DEAD"/>
    <property type="match status" value="1"/>
</dbReference>
<evidence type="ECO:0000313" key="12">
    <source>
        <dbReference type="EMBL" id="GGC53037.1"/>
    </source>
</evidence>
<evidence type="ECO:0000256" key="5">
    <source>
        <dbReference type="ARBA" id="ARBA00038437"/>
    </source>
</evidence>
<keyword evidence="2 7" id="KW-0378">Hydrolase</keyword>
<evidence type="ECO:0000256" key="7">
    <source>
        <dbReference type="RuleBase" id="RU000492"/>
    </source>
</evidence>
<dbReference type="InterPro" id="IPR011545">
    <property type="entry name" value="DEAD/DEAH_box_helicase_dom"/>
</dbReference>
<sequence length="407" mass="45220">MEFNQFNFHPTLKEGLDMMGFTNATPIQAEAIPKILDGKDLIACAQTGTGKTAAFVLPILNKLASSEGNSKEVNTLIIAPTRELAQQIDQQIEGFSYFTNASSIAIYGGGDGAAWEQQKKAIRQGVDILVATPGRLIALLNSNDTNLSHIKHLILDEADRMLDMGFSDDINRIVKQLPTNRQTLLFSATMPPKIKKLASAILRDPEEISLAISKPAAGISQKAFMTFDGQKTPLLKFLLGSGRFETVIVFAGTKDKVKSLEKELKGLDMPQKSFHSDLEQTEREEIMRDFRAKKIRVLIGTDILSRGIDVENISLVVNYDVPGDAEDYVHRIGRTARAATTGEAITFVNEKDMEKFNRIEELIEKEVIKTNSLPNQLGDGPEYQKNAKKYKKPGFSRKKSFRKKKNS</sequence>
<accession>A0ABQ1N4I3</accession>
<dbReference type="GO" id="GO:0004386">
    <property type="term" value="F:helicase activity"/>
    <property type="evidence" value="ECO:0007669"/>
    <property type="project" value="UniProtKB-KW"/>
</dbReference>
<dbReference type="InterPro" id="IPR044742">
    <property type="entry name" value="DEAD/DEAH_RhlB"/>
</dbReference>
<comment type="caution">
    <text evidence="12">The sequence shown here is derived from an EMBL/GenBank/DDBJ whole genome shotgun (WGS) entry which is preliminary data.</text>
</comment>
<feature type="compositionally biased region" description="Basic residues" evidence="8">
    <location>
        <begin position="386"/>
        <end position="407"/>
    </location>
</feature>
<keyword evidence="1 7" id="KW-0547">Nucleotide-binding</keyword>
<evidence type="ECO:0000256" key="3">
    <source>
        <dbReference type="ARBA" id="ARBA00022806"/>
    </source>
</evidence>
<feature type="domain" description="Helicase C-terminal" evidence="10">
    <location>
        <begin position="230"/>
        <end position="381"/>
    </location>
</feature>
<dbReference type="SMART" id="SM00487">
    <property type="entry name" value="DEXDc"/>
    <property type="match status" value="1"/>
</dbReference>
<evidence type="ECO:0000256" key="8">
    <source>
        <dbReference type="SAM" id="MobiDB-lite"/>
    </source>
</evidence>
<name>A0ABQ1N4I3_9BACT</name>
<feature type="region of interest" description="Disordered" evidence="8">
    <location>
        <begin position="373"/>
        <end position="407"/>
    </location>
</feature>
<dbReference type="EMBL" id="BMEC01000017">
    <property type="protein sequence ID" value="GGC53037.1"/>
    <property type="molecule type" value="Genomic_DNA"/>
</dbReference>
<dbReference type="PROSITE" id="PS51195">
    <property type="entry name" value="Q_MOTIF"/>
    <property type="match status" value="1"/>
</dbReference>
<evidence type="ECO:0000256" key="4">
    <source>
        <dbReference type="ARBA" id="ARBA00022840"/>
    </source>
</evidence>
<dbReference type="PANTHER" id="PTHR47959:SF13">
    <property type="entry name" value="ATP-DEPENDENT RNA HELICASE RHLE"/>
    <property type="match status" value="1"/>
</dbReference>
<dbReference type="PANTHER" id="PTHR47959">
    <property type="entry name" value="ATP-DEPENDENT RNA HELICASE RHLE-RELATED"/>
    <property type="match status" value="1"/>
</dbReference>
<evidence type="ECO:0000256" key="1">
    <source>
        <dbReference type="ARBA" id="ARBA00022741"/>
    </source>
</evidence>
<dbReference type="Proteomes" id="UP000636010">
    <property type="component" value="Unassembled WGS sequence"/>
</dbReference>
<dbReference type="SMART" id="SM00490">
    <property type="entry name" value="HELICc"/>
    <property type="match status" value="1"/>
</dbReference>
<dbReference type="InterPro" id="IPR001650">
    <property type="entry name" value="Helicase_C-like"/>
</dbReference>
<protein>
    <submittedName>
        <fullName evidence="12">RNA helicase</fullName>
    </submittedName>
</protein>
<reference evidence="13" key="1">
    <citation type="journal article" date="2019" name="Int. J. Syst. Evol. Microbiol.">
        <title>The Global Catalogue of Microorganisms (GCM) 10K type strain sequencing project: providing services to taxonomists for standard genome sequencing and annotation.</title>
        <authorList>
            <consortium name="The Broad Institute Genomics Platform"/>
            <consortium name="The Broad Institute Genome Sequencing Center for Infectious Disease"/>
            <person name="Wu L."/>
            <person name="Ma J."/>
        </authorList>
    </citation>
    <scope>NUCLEOTIDE SEQUENCE [LARGE SCALE GENOMIC DNA]</scope>
    <source>
        <strain evidence="13">CGMCC 1.10832</strain>
    </source>
</reference>
<dbReference type="InterPro" id="IPR027417">
    <property type="entry name" value="P-loop_NTPase"/>
</dbReference>
<dbReference type="PROSITE" id="PS51192">
    <property type="entry name" value="HELICASE_ATP_BIND_1"/>
    <property type="match status" value="1"/>
</dbReference>
<organism evidence="12 13">
    <name type="scientific">Marivirga lumbricoides</name>
    <dbReference type="NCBI Taxonomy" id="1046115"/>
    <lineage>
        <taxon>Bacteria</taxon>
        <taxon>Pseudomonadati</taxon>
        <taxon>Bacteroidota</taxon>
        <taxon>Cytophagia</taxon>
        <taxon>Cytophagales</taxon>
        <taxon>Marivirgaceae</taxon>
        <taxon>Marivirga</taxon>
    </lineage>
</organism>
<dbReference type="SUPFAM" id="SSF52540">
    <property type="entry name" value="P-loop containing nucleoside triphosphate hydrolases"/>
    <property type="match status" value="1"/>
</dbReference>
<evidence type="ECO:0000259" key="9">
    <source>
        <dbReference type="PROSITE" id="PS51192"/>
    </source>
</evidence>
<comment type="similarity">
    <text evidence="5 7">Belongs to the DEAD box helicase family.</text>
</comment>
<keyword evidence="3 7" id="KW-0347">Helicase</keyword>
<dbReference type="PROSITE" id="PS51194">
    <property type="entry name" value="HELICASE_CTER"/>
    <property type="match status" value="1"/>
</dbReference>
<evidence type="ECO:0000313" key="13">
    <source>
        <dbReference type="Proteomes" id="UP000636010"/>
    </source>
</evidence>
<evidence type="ECO:0000259" key="11">
    <source>
        <dbReference type="PROSITE" id="PS51195"/>
    </source>
</evidence>
<dbReference type="RefSeq" id="WP_188467432.1">
    <property type="nucleotide sequence ID" value="NZ_BAABHU010000017.1"/>
</dbReference>
<gene>
    <name evidence="12" type="ORF">GCM10011506_43350</name>
</gene>
<keyword evidence="13" id="KW-1185">Reference proteome</keyword>
<feature type="domain" description="Helicase ATP-binding" evidence="9">
    <location>
        <begin position="32"/>
        <end position="208"/>
    </location>
</feature>
<dbReference type="Gene3D" id="3.40.50.300">
    <property type="entry name" value="P-loop containing nucleotide triphosphate hydrolases"/>
    <property type="match status" value="2"/>
</dbReference>
<dbReference type="InterPro" id="IPR000629">
    <property type="entry name" value="RNA-helicase_DEAD-box_CS"/>
</dbReference>
<proteinExistence type="inferred from homology"/>
<dbReference type="Pfam" id="PF00271">
    <property type="entry name" value="Helicase_C"/>
    <property type="match status" value="1"/>
</dbReference>
<dbReference type="CDD" id="cd00268">
    <property type="entry name" value="DEADc"/>
    <property type="match status" value="1"/>
</dbReference>